<protein>
    <submittedName>
        <fullName evidence="2">Ornithine cyclodeaminase</fullName>
    </submittedName>
</protein>
<dbReference type="EMBL" id="FNBZ01000005">
    <property type="protein sequence ID" value="SDG70203.1"/>
    <property type="molecule type" value="Genomic_DNA"/>
</dbReference>
<evidence type="ECO:0000313" key="3">
    <source>
        <dbReference type="Proteomes" id="UP000199468"/>
    </source>
</evidence>
<organism evidence="2 3">
    <name type="scientific">Bosea robiniae</name>
    <dbReference type="NCBI Taxonomy" id="1036780"/>
    <lineage>
        <taxon>Bacteria</taxon>
        <taxon>Pseudomonadati</taxon>
        <taxon>Pseudomonadota</taxon>
        <taxon>Alphaproteobacteria</taxon>
        <taxon>Hyphomicrobiales</taxon>
        <taxon>Boseaceae</taxon>
        <taxon>Bosea</taxon>
    </lineage>
</organism>
<dbReference type="PIRSF" id="PIRSF001439">
    <property type="entry name" value="CryM"/>
    <property type="match status" value="1"/>
</dbReference>
<keyword evidence="3" id="KW-1185">Reference proteome</keyword>
<sequence>MRLFDVAEIDAALSYPGLIDLLDDAFRSEVIAPKRGQYAIQRPDETDAILLTMPAWSGPDVANPYIGTKIVSVFFGNGKRNLPGVMGAYLLMDGATGKPLAVMDGNRLTTWRTAAASALASRYMSNPEASRMLMVGAGALAPFIIKAHRSVRPLTEIAIWARRPEAAEATVAELAKEGIEARATADLEGEARTADIISCATNATEPLIHGHWLKREAHLDLIGGFTMQMREADADALHRARVIVDSSKAIDEGGDVAVAIAEGSYSADKVAGTLADLCHGRIAGPVEGGGITLFKSVGVALEDLAAAVAVWESRAAS</sequence>
<dbReference type="PANTHER" id="PTHR13812">
    <property type="entry name" value="KETIMINE REDUCTASE MU-CRYSTALLIN"/>
    <property type="match status" value="1"/>
</dbReference>
<dbReference type="PANTHER" id="PTHR13812:SF19">
    <property type="entry name" value="KETIMINE REDUCTASE MU-CRYSTALLIN"/>
    <property type="match status" value="1"/>
</dbReference>
<dbReference type="RefSeq" id="WP_091857872.1">
    <property type="nucleotide sequence ID" value="NZ_FNBZ01000005.1"/>
</dbReference>
<dbReference type="InterPro" id="IPR023401">
    <property type="entry name" value="ODC_N"/>
</dbReference>
<accession>A0ABY0P1I0</accession>
<name>A0ABY0P1I0_9HYPH</name>
<dbReference type="Gene3D" id="3.30.1780.10">
    <property type="entry name" value="ornithine cyclodeaminase, domain 1"/>
    <property type="match status" value="1"/>
</dbReference>
<gene>
    <name evidence="2" type="ORF">SAMN05421844_10517</name>
</gene>
<dbReference type="NCBIfam" id="NF004793">
    <property type="entry name" value="PRK06141.1"/>
    <property type="match status" value="1"/>
</dbReference>
<comment type="caution">
    <text evidence="2">The sequence shown here is derived from an EMBL/GenBank/DDBJ whole genome shotgun (WGS) entry which is preliminary data.</text>
</comment>
<evidence type="ECO:0000256" key="1">
    <source>
        <dbReference type="ARBA" id="ARBA00008903"/>
    </source>
</evidence>
<dbReference type="Gene3D" id="3.40.50.720">
    <property type="entry name" value="NAD(P)-binding Rossmann-like Domain"/>
    <property type="match status" value="1"/>
</dbReference>
<evidence type="ECO:0000313" key="2">
    <source>
        <dbReference type="EMBL" id="SDG70203.1"/>
    </source>
</evidence>
<proteinExistence type="inferred from homology"/>
<dbReference type="InterPro" id="IPR036291">
    <property type="entry name" value="NAD(P)-bd_dom_sf"/>
</dbReference>
<reference evidence="2 3" key="1">
    <citation type="submission" date="2016-10" db="EMBL/GenBank/DDBJ databases">
        <authorList>
            <person name="Varghese N."/>
            <person name="Submissions S."/>
        </authorList>
    </citation>
    <scope>NUCLEOTIDE SEQUENCE [LARGE SCALE GENOMIC DNA]</scope>
    <source>
        <strain evidence="2 3">DSM 26672</strain>
    </source>
</reference>
<comment type="similarity">
    <text evidence="1">Belongs to the ornithine cyclodeaminase/mu-crystallin family.</text>
</comment>
<dbReference type="InterPro" id="IPR003462">
    <property type="entry name" value="ODC_Mu_crystall"/>
</dbReference>
<dbReference type="SUPFAM" id="SSF51735">
    <property type="entry name" value="NAD(P)-binding Rossmann-fold domains"/>
    <property type="match status" value="1"/>
</dbReference>
<dbReference type="Proteomes" id="UP000199468">
    <property type="component" value="Unassembled WGS sequence"/>
</dbReference>
<dbReference type="Pfam" id="PF02423">
    <property type="entry name" value="OCD_Mu_crystall"/>
    <property type="match status" value="1"/>
</dbReference>